<dbReference type="EMBL" id="CP046172">
    <property type="protein sequence ID" value="QIS09897.1"/>
    <property type="molecule type" value="Genomic_DNA"/>
</dbReference>
<gene>
    <name evidence="1" type="ORF">F5544_09985</name>
</gene>
<organism evidence="1 2">
    <name type="scientific">Nocardia arthritidis</name>
    <dbReference type="NCBI Taxonomy" id="228602"/>
    <lineage>
        <taxon>Bacteria</taxon>
        <taxon>Bacillati</taxon>
        <taxon>Actinomycetota</taxon>
        <taxon>Actinomycetes</taxon>
        <taxon>Mycobacteriales</taxon>
        <taxon>Nocardiaceae</taxon>
        <taxon>Nocardia</taxon>
    </lineage>
</organism>
<reference evidence="1 2" key="1">
    <citation type="journal article" date="2019" name="ACS Chem. Biol.">
        <title>Identification and Mobilization of a Cryptic Antibiotic Biosynthesis Gene Locus from a Human-Pathogenic Nocardia Isolate.</title>
        <authorList>
            <person name="Herisse M."/>
            <person name="Ishida K."/>
            <person name="Porter J.L."/>
            <person name="Howden B."/>
            <person name="Hertweck C."/>
            <person name="Stinear T.P."/>
            <person name="Pidot S.J."/>
        </authorList>
    </citation>
    <scope>NUCLEOTIDE SEQUENCE [LARGE SCALE GENOMIC DNA]</scope>
    <source>
        <strain evidence="1 2">AUSMDU00012717</strain>
    </source>
</reference>
<dbReference type="KEGG" id="nah:F5544_09985"/>
<dbReference type="RefSeq" id="WP_167472946.1">
    <property type="nucleotide sequence ID" value="NZ_CP046172.1"/>
</dbReference>
<evidence type="ECO:0000313" key="1">
    <source>
        <dbReference type="EMBL" id="QIS09897.1"/>
    </source>
</evidence>
<accession>A0A6G9Y9Z4</accession>
<proteinExistence type="predicted"/>
<name>A0A6G9Y9Z4_9NOCA</name>
<keyword evidence="2" id="KW-1185">Reference proteome</keyword>
<sequence>MSKPVKEVRRALTDTEISALTDSIANATSMSELVDAAVRGLFDTLLADHGRRFGDFDRDNPLDPQRFAIPATQWQALAGAVTSRADQWGAATTIGMELVNIWPSTFEDPAVPEPPLTVVDRRPHQFDIHITRDAADEIAKCEAHLASLADYYGPTSAHCLDAIRSWHSLVVRLFTTRRGADTTVTRDGRFSLLISCDHLIYAVVFHGWRRQCTDPACHATASDDGSWRKPYESAPLLAHAHTPNYPFDAPQPGDWSFHS</sequence>
<protein>
    <submittedName>
        <fullName evidence="1">Uncharacterized protein</fullName>
    </submittedName>
</protein>
<dbReference type="Proteomes" id="UP000503540">
    <property type="component" value="Chromosome"/>
</dbReference>
<evidence type="ECO:0000313" key="2">
    <source>
        <dbReference type="Proteomes" id="UP000503540"/>
    </source>
</evidence>
<dbReference type="AlphaFoldDB" id="A0A6G9Y9Z4"/>